<name>A0ABD5X7T3_9EURY</name>
<accession>A0ABD5X7T3</accession>
<organism evidence="1 2">
    <name type="scientific">Halovenus rubra</name>
    <dbReference type="NCBI Taxonomy" id="869890"/>
    <lineage>
        <taxon>Archaea</taxon>
        <taxon>Methanobacteriati</taxon>
        <taxon>Methanobacteriota</taxon>
        <taxon>Stenosarchaea group</taxon>
        <taxon>Halobacteria</taxon>
        <taxon>Halobacteriales</taxon>
        <taxon>Haloarculaceae</taxon>
        <taxon>Halovenus</taxon>
    </lineage>
</organism>
<dbReference type="InterPro" id="IPR029058">
    <property type="entry name" value="AB_hydrolase_fold"/>
</dbReference>
<dbReference type="AlphaFoldDB" id="A0ABD5X7T3"/>
<reference evidence="1 2" key="1">
    <citation type="journal article" date="2014" name="Int. J. Syst. Evol. Microbiol.">
        <title>Complete genome sequence of Corynebacterium casei LMG S-19264T (=DSM 44701T), isolated from a smear-ripened cheese.</title>
        <authorList>
            <consortium name="US DOE Joint Genome Institute (JGI-PGF)"/>
            <person name="Walter F."/>
            <person name="Albersmeier A."/>
            <person name="Kalinowski J."/>
            <person name="Ruckert C."/>
        </authorList>
    </citation>
    <scope>NUCLEOTIDE SEQUENCE [LARGE SCALE GENOMIC DNA]</scope>
    <source>
        <strain evidence="1 2">CGMCC 4.7215</strain>
    </source>
</reference>
<dbReference type="EMBL" id="JBHSZQ010000049">
    <property type="protein sequence ID" value="MFC7127298.1"/>
    <property type="molecule type" value="Genomic_DNA"/>
</dbReference>
<evidence type="ECO:0000313" key="2">
    <source>
        <dbReference type="Proteomes" id="UP001596414"/>
    </source>
</evidence>
<keyword evidence="1" id="KW-0378">Hydrolase</keyword>
<comment type="caution">
    <text evidence="1">The sequence shown here is derived from an EMBL/GenBank/DDBJ whole genome shotgun (WGS) entry which is preliminary data.</text>
</comment>
<dbReference type="Gene3D" id="3.40.50.1820">
    <property type="entry name" value="alpha/beta hydrolase"/>
    <property type="match status" value="1"/>
</dbReference>
<protein>
    <submittedName>
        <fullName evidence="1">Alpha/beta hydrolase</fullName>
    </submittedName>
</protein>
<proteinExistence type="predicted"/>
<dbReference type="GO" id="GO:0016787">
    <property type="term" value="F:hydrolase activity"/>
    <property type="evidence" value="ECO:0007669"/>
    <property type="project" value="UniProtKB-KW"/>
</dbReference>
<gene>
    <name evidence="1" type="ORF">ACFQJ7_14950</name>
</gene>
<dbReference type="RefSeq" id="WP_267636554.1">
    <property type="nucleotide sequence ID" value="NZ_JAODIY010000005.1"/>
</dbReference>
<dbReference type="Proteomes" id="UP001596414">
    <property type="component" value="Unassembled WGS sequence"/>
</dbReference>
<dbReference type="SUPFAM" id="SSF53474">
    <property type="entry name" value="alpha/beta-Hydrolases"/>
    <property type="match status" value="1"/>
</dbReference>
<sequence>MNKRLSIPGTRSLDASLDTTDSEMAIVACPPHPQFDGDRHDSRLEAVSDSLLGAGVDCLRFDYGPWDEGNAEQTDVHRAVAWARDRYDRVGLFGFSFGASMAILAASSAAEGSTPDVLSALAPAAQVTNEKDVCTSLDTLAVPTQVVYGERDDTATWKPVVDRARDNGVAVRSFPADHFFVGQQAKVAGVVSEFLVNHLRAESP</sequence>
<evidence type="ECO:0000313" key="1">
    <source>
        <dbReference type="EMBL" id="MFC7127298.1"/>
    </source>
</evidence>